<keyword evidence="3" id="KW-1185">Reference proteome</keyword>
<evidence type="ECO:0000313" key="3">
    <source>
        <dbReference type="Proteomes" id="UP000528457"/>
    </source>
</evidence>
<dbReference type="AlphaFoldDB" id="A0A7X0JX65"/>
<name>A0A7X0JX65_9GAMM</name>
<dbReference type="RefSeq" id="WP_166844936.1">
    <property type="nucleotide sequence ID" value="NZ_JAAONY010000002.1"/>
</dbReference>
<evidence type="ECO:0000313" key="2">
    <source>
        <dbReference type="EMBL" id="MBB6522921.1"/>
    </source>
</evidence>
<dbReference type="EMBL" id="JACHHT010000002">
    <property type="protein sequence ID" value="MBB6522921.1"/>
    <property type="molecule type" value="Genomic_DNA"/>
</dbReference>
<dbReference type="FunCoup" id="A0A7X0JX65">
    <property type="interactions" value="235"/>
</dbReference>
<dbReference type="InParanoid" id="A0A7X0JX65"/>
<organism evidence="2 3">
    <name type="scientific">Pseudoteredinibacter isoporae</name>
    <dbReference type="NCBI Taxonomy" id="570281"/>
    <lineage>
        <taxon>Bacteria</taxon>
        <taxon>Pseudomonadati</taxon>
        <taxon>Pseudomonadota</taxon>
        <taxon>Gammaproteobacteria</taxon>
        <taxon>Cellvibrionales</taxon>
        <taxon>Cellvibrionaceae</taxon>
        <taxon>Pseudoteredinibacter</taxon>
    </lineage>
</organism>
<accession>A0A7X0JX65</accession>
<dbReference type="InterPro" id="IPR005302">
    <property type="entry name" value="MoCF_Sase_C"/>
</dbReference>
<dbReference type="PANTHER" id="PTHR14237:SF19">
    <property type="entry name" value="MITOCHONDRIAL AMIDOXIME REDUCING COMPONENT 1"/>
    <property type="match status" value="1"/>
</dbReference>
<protein>
    <recommendedName>
        <fullName evidence="1">MOSC domain-containing protein</fullName>
    </recommendedName>
</protein>
<dbReference type="Pfam" id="PF03473">
    <property type="entry name" value="MOSC"/>
    <property type="match status" value="1"/>
</dbReference>
<sequence length="290" mass="32445">MPRVRVTDIFIYPVKSLRGIALSQSSLTYTGLLHDRSWMVVRADNGQFVSQRQLPKMCLVSTGIGEHHLSLKSQPLMPGNPEIHIPFNLPVENEMKAQVWSDECRVLDAGDEAGQWLTEALNSPKPLRLVAMAPDFKRLQSKTDRFGDQAAIFADAAPYLIANRDSLEVLNQRLVAEDKATACIEQFRPNIVVAGLEPFSEHDYVRLHSSGGEYTLQLHDRCERCTMIGINPDTAEKYAEQEPYRTLALFNHMPDKPQAAAFGENASLLRGDGQNIGVGDWLSIDRELSE</sequence>
<dbReference type="GO" id="GO:0030170">
    <property type="term" value="F:pyridoxal phosphate binding"/>
    <property type="evidence" value="ECO:0007669"/>
    <property type="project" value="InterPro"/>
</dbReference>
<dbReference type="InterPro" id="IPR005303">
    <property type="entry name" value="MOCOS_middle"/>
</dbReference>
<evidence type="ECO:0000259" key="1">
    <source>
        <dbReference type="PROSITE" id="PS51340"/>
    </source>
</evidence>
<feature type="domain" description="MOSC" evidence="1">
    <location>
        <begin position="124"/>
        <end position="285"/>
    </location>
</feature>
<dbReference type="SUPFAM" id="SSF141673">
    <property type="entry name" value="MOSC N-terminal domain-like"/>
    <property type="match status" value="1"/>
</dbReference>
<dbReference type="GO" id="GO:0030151">
    <property type="term" value="F:molybdenum ion binding"/>
    <property type="evidence" value="ECO:0007669"/>
    <property type="project" value="InterPro"/>
</dbReference>
<dbReference type="PANTHER" id="PTHR14237">
    <property type="entry name" value="MOLYBDOPTERIN COFACTOR SULFURASE MOSC"/>
    <property type="match status" value="1"/>
</dbReference>
<dbReference type="SUPFAM" id="SSF50800">
    <property type="entry name" value="PK beta-barrel domain-like"/>
    <property type="match status" value="1"/>
</dbReference>
<dbReference type="Proteomes" id="UP000528457">
    <property type="component" value="Unassembled WGS sequence"/>
</dbReference>
<dbReference type="Pfam" id="PF03476">
    <property type="entry name" value="MOSC_N"/>
    <property type="match status" value="1"/>
</dbReference>
<proteinExistence type="predicted"/>
<dbReference type="GO" id="GO:0003824">
    <property type="term" value="F:catalytic activity"/>
    <property type="evidence" value="ECO:0007669"/>
    <property type="project" value="InterPro"/>
</dbReference>
<gene>
    <name evidence="2" type="ORF">HNR48_003206</name>
</gene>
<reference evidence="2 3" key="1">
    <citation type="submission" date="2020-08" db="EMBL/GenBank/DDBJ databases">
        <title>Genomic Encyclopedia of Type Strains, Phase IV (KMG-IV): sequencing the most valuable type-strain genomes for metagenomic binning, comparative biology and taxonomic classification.</title>
        <authorList>
            <person name="Goeker M."/>
        </authorList>
    </citation>
    <scope>NUCLEOTIDE SEQUENCE [LARGE SCALE GENOMIC DNA]</scope>
    <source>
        <strain evidence="2 3">DSM 22368</strain>
    </source>
</reference>
<dbReference type="InterPro" id="IPR011037">
    <property type="entry name" value="Pyrv_Knase-like_insert_dom_sf"/>
</dbReference>
<comment type="caution">
    <text evidence="2">The sequence shown here is derived from an EMBL/GenBank/DDBJ whole genome shotgun (WGS) entry which is preliminary data.</text>
</comment>
<dbReference type="PROSITE" id="PS51340">
    <property type="entry name" value="MOSC"/>
    <property type="match status" value="1"/>
</dbReference>